<reference evidence="3" key="1">
    <citation type="submission" date="2020-06" db="EMBL/GenBank/DDBJ databases">
        <title>Complete genome sequences of Providencia rettgeri bacteriophages PibeRecoleta, Stilesk and PatoteraRojo.</title>
        <authorList>
            <person name="Batinovic S."/>
            <person name="Chan H.T."/>
            <person name="Stiles J."/>
            <person name="Petrovski S."/>
        </authorList>
    </citation>
    <scope>NUCLEOTIDE SEQUENCE [LARGE SCALE GENOMIC DNA]</scope>
</reference>
<proteinExistence type="predicted"/>
<sequence>MKNTYLIYIAGPYTPVTHDVNGHSQPYHPVAYNVRLAAETAHSVVSALSHAGIFPITPHMNTAFFEETHPEISAEYWLDGTRELMLKCDAVLLVNHPALETSAGTRSEVVAAINMGIPVYTSVEEVAANFTCHPGKEFAFEPIEFDKDCNTTTRRADYLIRRAKGFVA</sequence>
<dbReference type="SUPFAM" id="SSF52309">
    <property type="entry name" value="N-(deoxy)ribosyltransferase-like"/>
    <property type="match status" value="1"/>
</dbReference>
<name>A0A7G5B144_9CAUD</name>
<dbReference type="Proteomes" id="UP000515765">
    <property type="component" value="Segment"/>
</dbReference>
<evidence type="ECO:0000259" key="1">
    <source>
        <dbReference type="Pfam" id="PF09152"/>
    </source>
</evidence>
<organism evidence="2 3">
    <name type="scientific">Providencia phage vB_PreS-Stilesk</name>
    <dbReference type="NCBI Taxonomy" id="2761110"/>
    <lineage>
        <taxon>Viruses</taxon>
        <taxon>Duplodnaviria</taxon>
        <taxon>Heunggongvirae</taxon>
        <taxon>Uroviricota</taxon>
        <taxon>Caudoviricetes</taxon>
        <taxon>Casjensviridae</taxon>
        <taxon>Redjacvirus</taxon>
        <taxon>Redjacvirus stilesk</taxon>
    </lineage>
</organism>
<keyword evidence="3" id="KW-1185">Reference proteome</keyword>
<evidence type="ECO:0000313" key="3">
    <source>
        <dbReference type="Proteomes" id="UP000515765"/>
    </source>
</evidence>
<dbReference type="RefSeq" id="YP_009999903.1">
    <property type="nucleotide sequence ID" value="NC_053010.1"/>
</dbReference>
<dbReference type="GeneID" id="62682539"/>
<evidence type="ECO:0000313" key="2">
    <source>
        <dbReference type="EMBL" id="QMV30017.1"/>
    </source>
</evidence>
<dbReference type="EMBL" id="MT675125">
    <property type="protein sequence ID" value="QMV30017.1"/>
    <property type="molecule type" value="Genomic_DNA"/>
</dbReference>
<dbReference type="Gene3D" id="3.40.50.10400">
    <property type="entry name" value="Hypothetical protein PA1492"/>
    <property type="match status" value="1"/>
</dbReference>
<dbReference type="Pfam" id="PF09152">
    <property type="entry name" value="DUF1937"/>
    <property type="match status" value="1"/>
</dbReference>
<accession>A0A7G5B144</accession>
<feature type="domain" description="DUF1937" evidence="1">
    <location>
        <begin position="7"/>
        <end position="120"/>
    </location>
</feature>
<dbReference type="KEGG" id="vg:62682539"/>
<protein>
    <recommendedName>
        <fullName evidence="1">DUF1937 domain-containing protein</fullName>
    </recommendedName>
</protein>
<dbReference type="InterPro" id="IPR015235">
    <property type="entry name" value="DUF1937"/>
</dbReference>